<accession>A0A413ITW5</accession>
<name>A0A413ITW5_9BACT</name>
<organism evidence="2 3">
    <name type="scientific">Butyricimonas virosa</name>
    <dbReference type="NCBI Taxonomy" id="544645"/>
    <lineage>
        <taxon>Bacteria</taxon>
        <taxon>Pseudomonadati</taxon>
        <taxon>Bacteroidota</taxon>
        <taxon>Bacteroidia</taxon>
        <taxon>Bacteroidales</taxon>
        <taxon>Odoribacteraceae</taxon>
        <taxon>Butyricimonas</taxon>
    </lineage>
</organism>
<gene>
    <name evidence="2" type="ORF">DXA50_00375</name>
</gene>
<dbReference type="Proteomes" id="UP000286063">
    <property type="component" value="Unassembled WGS sequence"/>
</dbReference>
<reference evidence="2 3" key="1">
    <citation type="submission" date="2018-08" db="EMBL/GenBank/DDBJ databases">
        <title>A genome reference for cultivated species of the human gut microbiota.</title>
        <authorList>
            <person name="Zou Y."/>
            <person name="Xue W."/>
            <person name="Luo G."/>
        </authorList>
    </citation>
    <scope>NUCLEOTIDE SEQUENCE [LARGE SCALE GENOMIC DNA]</scope>
    <source>
        <strain evidence="2 3">OF02-7</strain>
    </source>
</reference>
<proteinExistence type="predicted"/>
<evidence type="ECO:0000256" key="1">
    <source>
        <dbReference type="SAM" id="MobiDB-lite"/>
    </source>
</evidence>
<feature type="region of interest" description="Disordered" evidence="1">
    <location>
        <begin position="35"/>
        <end position="85"/>
    </location>
</feature>
<dbReference type="OrthoDB" id="1100778at2"/>
<dbReference type="EMBL" id="QSCR01000001">
    <property type="protein sequence ID" value="RGY21344.1"/>
    <property type="molecule type" value="Genomic_DNA"/>
</dbReference>
<comment type="caution">
    <text evidence="2">The sequence shown here is derived from an EMBL/GenBank/DDBJ whole genome shotgun (WGS) entry which is preliminary data.</text>
</comment>
<sequence>MVMIEISESKVEKMSDYAEKMVRYGGKLMQCLEELSSGESMGERWDDDEDYDDMGERGGYGGGSGRGSYGNRRGVRGTGRYSRYR</sequence>
<evidence type="ECO:0000313" key="2">
    <source>
        <dbReference type="EMBL" id="RGY21344.1"/>
    </source>
</evidence>
<evidence type="ECO:0000313" key="3">
    <source>
        <dbReference type="Proteomes" id="UP000286063"/>
    </source>
</evidence>
<dbReference type="AlphaFoldDB" id="A0A413ITW5"/>
<feature type="compositionally biased region" description="Gly residues" evidence="1">
    <location>
        <begin position="57"/>
        <end position="68"/>
    </location>
</feature>
<protein>
    <submittedName>
        <fullName evidence="2">Uncharacterized protein</fullName>
    </submittedName>
</protein>